<dbReference type="Gene3D" id="3.30.465.10">
    <property type="match status" value="1"/>
</dbReference>
<proteinExistence type="inferred from homology"/>
<evidence type="ECO:0000256" key="2">
    <source>
        <dbReference type="ARBA" id="ARBA00005466"/>
    </source>
</evidence>
<dbReference type="Proteomes" id="UP000772434">
    <property type="component" value="Unassembled WGS sequence"/>
</dbReference>
<evidence type="ECO:0000313" key="6">
    <source>
        <dbReference type="EMBL" id="KAF9078539.1"/>
    </source>
</evidence>
<dbReference type="AlphaFoldDB" id="A0A9P5Q4Z0"/>
<name>A0A9P5Q4Z0_9AGAR</name>
<keyword evidence="7" id="KW-1185">Reference proteome</keyword>
<evidence type="ECO:0008006" key="8">
    <source>
        <dbReference type="Google" id="ProtNLM"/>
    </source>
</evidence>
<gene>
    <name evidence="6" type="ORF">BDP27DRAFT_15590</name>
</gene>
<accession>A0A9P5Q4Z0</accession>
<dbReference type="InterPro" id="IPR016169">
    <property type="entry name" value="FAD-bd_PCMH_sub2"/>
</dbReference>
<dbReference type="OrthoDB" id="415825at2759"/>
<dbReference type="InterPro" id="IPR036318">
    <property type="entry name" value="FAD-bd_PCMH-like_sf"/>
</dbReference>
<dbReference type="PANTHER" id="PTHR42973:SF39">
    <property type="entry name" value="FAD-BINDING PCMH-TYPE DOMAIN-CONTAINING PROTEIN"/>
    <property type="match status" value="1"/>
</dbReference>
<keyword evidence="5" id="KW-0560">Oxidoreductase</keyword>
<comment type="similarity">
    <text evidence="2">Belongs to the oxygen-dependent FAD-linked oxidoreductase family.</text>
</comment>
<reference evidence="6" key="1">
    <citation type="submission" date="2020-11" db="EMBL/GenBank/DDBJ databases">
        <authorList>
            <consortium name="DOE Joint Genome Institute"/>
            <person name="Ahrendt S."/>
            <person name="Riley R."/>
            <person name="Andreopoulos W."/>
            <person name="Labutti K."/>
            <person name="Pangilinan J."/>
            <person name="Ruiz-Duenas F.J."/>
            <person name="Barrasa J.M."/>
            <person name="Sanchez-Garcia M."/>
            <person name="Camarero S."/>
            <person name="Miyauchi S."/>
            <person name="Serrano A."/>
            <person name="Linde D."/>
            <person name="Babiker R."/>
            <person name="Drula E."/>
            <person name="Ayuso-Fernandez I."/>
            <person name="Pacheco R."/>
            <person name="Padilla G."/>
            <person name="Ferreira P."/>
            <person name="Barriuso J."/>
            <person name="Kellner H."/>
            <person name="Castanera R."/>
            <person name="Alfaro M."/>
            <person name="Ramirez L."/>
            <person name="Pisabarro A.G."/>
            <person name="Kuo A."/>
            <person name="Tritt A."/>
            <person name="Lipzen A."/>
            <person name="He G."/>
            <person name="Yan M."/>
            <person name="Ng V."/>
            <person name="Cullen D."/>
            <person name="Martin F."/>
            <person name="Rosso M.-N."/>
            <person name="Henrissat B."/>
            <person name="Hibbett D."/>
            <person name="Martinez A.T."/>
            <person name="Grigoriev I.V."/>
        </authorList>
    </citation>
    <scope>NUCLEOTIDE SEQUENCE</scope>
    <source>
        <strain evidence="6">AH 40177</strain>
    </source>
</reference>
<protein>
    <recommendedName>
        <fullName evidence="8">FAD linked oxidase N-terminal domain-containing protein</fullName>
    </recommendedName>
</protein>
<keyword evidence="4" id="KW-0274">FAD</keyword>
<dbReference type="InterPro" id="IPR050416">
    <property type="entry name" value="FAD-linked_Oxidoreductase"/>
</dbReference>
<comment type="caution">
    <text evidence="6">The sequence shown here is derived from an EMBL/GenBank/DDBJ whole genome shotgun (WGS) entry which is preliminary data.</text>
</comment>
<evidence type="ECO:0000313" key="7">
    <source>
        <dbReference type="Proteomes" id="UP000772434"/>
    </source>
</evidence>
<keyword evidence="3" id="KW-0285">Flavoprotein</keyword>
<dbReference type="SUPFAM" id="SSF56176">
    <property type="entry name" value="FAD-binding/transporter-associated domain-like"/>
    <property type="match status" value="1"/>
</dbReference>
<dbReference type="PANTHER" id="PTHR42973">
    <property type="entry name" value="BINDING OXIDOREDUCTASE, PUTATIVE (AFU_ORTHOLOGUE AFUA_1G17690)-RELATED"/>
    <property type="match status" value="1"/>
</dbReference>
<dbReference type="EMBL" id="JADNRY010000001">
    <property type="protein sequence ID" value="KAF9078539.1"/>
    <property type="molecule type" value="Genomic_DNA"/>
</dbReference>
<organism evidence="6 7">
    <name type="scientific">Rhodocollybia butyracea</name>
    <dbReference type="NCBI Taxonomy" id="206335"/>
    <lineage>
        <taxon>Eukaryota</taxon>
        <taxon>Fungi</taxon>
        <taxon>Dikarya</taxon>
        <taxon>Basidiomycota</taxon>
        <taxon>Agaricomycotina</taxon>
        <taxon>Agaricomycetes</taxon>
        <taxon>Agaricomycetidae</taxon>
        <taxon>Agaricales</taxon>
        <taxon>Marasmiineae</taxon>
        <taxon>Omphalotaceae</taxon>
        <taxon>Rhodocollybia</taxon>
    </lineage>
</organism>
<dbReference type="GO" id="GO:0050660">
    <property type="term" value="F:flavin adenine dinucleotide binding"/>
    <property type="evidence" value="ECO:0007669"/>
    <property type="project" value="InterPro"/>
</dbReference>
<dbReference type="GO" id="GO:0016491">
    <property type="term" value="F:oxidoreductase activity"/>
    <property type="evidence" value="ECO:0007669"/>
    <property type="project" value="UniProtKB-KW"/>
</dbReference>
<evidence type="ECO:0000256" key="3">
    <source>
        <dbReference type="ARBA" id="ARBA00022630"/>
    </source>
</evidence>
<evidence type="ECO:0000256" key="5">
    <source>
        <dbReference type="ARBA" id="ARBA00023002"/>
    </source>
</evidence>
<comment type="cofactor">
    <cofactor evidence="1">
        <name>FAD</name>
        <dbReference type="ChEBI" id="CHEBI:57692"/>
    </cofactor>
</comment>
<sequence length="210" mass="23198">MSSFSINSLASAGFSGNIIFPRNGDQWTEATQPWGAQSKRSGPKVALQPKTVEDVSEAIFWLNQEGLDFAVRSGGMAESQSDDVILDLCLLNKADYDSKNNCFHLGPGQMSIRNWRTCQSPQSVGMLVSLVWEALLSAVVSVTCLTCTDWFRKAFWKPRLFSQVQARGNDDLLFAIRGAGHAFGGRDRACCSRVPKTHKHLCRLSPLWLG</sequence>
<evidence type="ECO:0000256" key="4">
    <source>
        <dbReference type="ARBA" id="ARBA00022827"/>
    </source>
</evidence>
<evidence type="ECO:0000256" key="1">
    <source>
        <dbReference type="ARBA" id="ARBA00001974"/>
    </source>
</evidence>